<dbReference type="Proteomes" id="UP001165960">
    <property type="component" value="Unassembled WGS sequence"/>
</dbReference>
<sequence length="139" mass="15779">MKFTALLALAYAPQVFPTIVEYECNPFGDEAHKQFELNFMHARRKMSLSNPAIVVPKARDDGTCLKLYCTGCKDDQDIMLVGQELWKKSLENHCSKNMFIGFEGCVCKLKYSQKASCKKADSQIKDVLKTYKKPSKKQG</sequence>
<protein>
    <submittedName>
        <fullName evidence="1">Uncharacterized protein</fullName>
    </submittedName>
</protein>
<comment type="caution">
    <text evidence="1">The sequence shown here is derived from an EMBL/GenBank/DDBJ whole genome shotgun (WGS) entry which is preliminary data.</text>
</comment>
<proteinExistence type="predicted"/>
<keyword evidence="2" id="KW-1185">Reference proteome</keyword>
<evidence type="ECO:0000313" key="1">
    <source>
        <dbReference type="EMBL" id="KAJ9050782.1"/>
    </source>
</evidence>
<accession>A0ACC2RL16</accession>
<name>A0ACC2RL16_9FUNG</name>
<gene>
    <name evidence="1" type="ORF">DSO57_1011220</name>
</gene>
<reference evidence="1" key="1">
    <citation type="submission" date="2022-04" db="EMBL/GenBank/DDBJ databases">
        <title>Genome of the entomopathogenic fungus Entomophthora muscae.</title>
        <authorList>
            <person name="Elya C."/>
            <person name="Lovett B.R."/>
            <person name="Lee E."/>
            <person name="Macias A.M."/>
            <person name="Hajek A.E."/>
            <person name="De Bivort B.L."/>
            <person name="Kasson M.T."/>
            <person name="De Fine Licht H.H."/>
            <person name="Stajich J.E."/>
        </authorList>
    </citation>
    <scope>NUCLEOTIDE SEQUENCE</scope>
    <source>
        <strain evidence="1">Berkeley</strain>
    </source>
</reference>
<dbReference type="EMBL" id="QTSX02007138">
    <property type="protein sequence ID" value="KAJ9050782.1"/>
    <property type="molecule type" value="Genomic_DNA"/>
</dbReference>
<organism evidence="1 2">
    <name type="scientific">Entomophthora muscae</name>
    <dbReference type="NCBI Taxonomy" id="34485"/>
    <lineage>
        <taxon>Eukaryota</taxon>
        <taxon>Fungi</taxon>
        <taxon>Fungi incertae sedis</taxon>
        <taxon>Zoopagomycota</taxon>
        <taxon>Entomophthoromycotina</taxon>
        <taxon>Entomophthoromycetes</taxon>
        <taxon>Entomophthorales</taxon>
        <taxon>Entomophthoraceae</taxon>
        <taxon>Entomophthora</taxon>
    </lineage>
</organism>
<evidence type="ECO:0000313" key="2">
    <source>
        <dbReference type="Proteomes" id="UP001165960"/>
    </source>
</evidence>